<keyword evidence="2" id="KW-1185">Reference proteome</keyword>
<evidence type="ECO:0000313" key="1">
    <source>
        <dbReference type="EMBL" id="MCD2424119.1"/>
    </source>
</evidence>
<organism evidence="1 2">
    <name type="scientific">Niabella pedocola</name>
    <dbReference type="NCBI Taxonomy" id="1752077"/>
    <lineage>
        <taxon>Bacteria</taxon>
        <taxon>Pseudomonadati</taxon>
        <taxon>Bacteroidota</taxon>
        <taxon>Chitinophagia</taxon>
        <taxon>Chitinophagales</taxon>
        <taxon>Chitinophagaceae</taxon>
        <taxon>Niabella</taxon>
    </lineage>
</organism>
<accession>A0ABS8PSP0</accession>
<dbReference type="EMBL" id="JAJNEC010000005">
    <property type="protein sequence ID" value="MCD2424119.1"/>
    <property type="molecule type" value="Genomic_DNA"/>
</dbReference>
<name>A0ABS8PSP0_9BACT</name>
<gene>
    <name evidence="1" type="ORF">LQ567_15170</name>
</gene>
<proteinExistence type="predicted"/>
<reference evidence="1 2" key="1">
    <citation type="submission" date="2021-11" db="EMBL/GenBank/DDBJ databases">
        <title>Genomic of Niabella pedocola.</title>
        <authorList>
            <person name="Wu T."/>
        </authorList>
    </citation>
    <scope>NUCLEOTIDE SEQUENCE [LARGE SCALE GENOMIC DNA]</scope>
    <source>
        <strain evidence="1 2">JCM 31011</strain>
    </source>
</reference>
<dbReference type="Proteomes" id="UP001199816">
    <property type="component" value="Unassembled WGS sequence"/>
</dbReference>
<protein>
    <submittedName>
        <fullName evidence="1">Uncharacterized protein</fullName>
    </submittedName>
</protein>
<comment type="caution">
    <text evidence="1">The sequence shown here is derived from an EMBL/GenBank/DDBJ whole genome shotgun (WGS) entry which is preliminary data.</text>
</comment>
<evidence type="ECO:0000313" key="2">
    <source>
        <dbReference type="Proteomes" id="UP001199816"/>
    </source>
</evidence>
<dbReference type="RefSeq" id="WP_231005374.1">
    <property type="nucleotide sequence ID" value="NZ_JAJNEC010000005.1"/>
</dbReference>
<sequence>MSTNLKLNVHSVKCIDETGGKWREKIGNDEIYMAAFTMTDNLELVRKNAFSVYGDFDDGDQFNFNPPKTLLNMNIASAENGSTYGAGIILAEKDNNRSWDSLWDFLYHYSSSNPKAKDLPVALRVGTQLLHKGTLALKKFDEFIGSEFSRAYEDDFFPPMQVYTTLSGKDHTWNGQFTSPVFSAECTAHDGKYRVYYSWELL</sequence>